<dbReference type="Gene3D" id="1.25.10.10">
    <property type="entry name" value="Leucine-rich Repeat Variant"/>
    <property type="match status" value="1"/>
</dbReference>
<dbReference type="SUPFAM" id="SSF48371">
    <property type="entry name" value="ARM repeat"/>
    <property type="match status" value="1"/>
</dbReference>
<reference evidence="1" key="1">
    <citation type="journal article" date="2014" name="Insect Biochem. Mol. Biol.">
        <title>An insight into the sialome of the frog biting fly, Corethrella appendiculata.</title>
        <authorList>
            <person name="Ribeiro J.M.C."/>
            <person name="Chagas A.C."/>
            <person name="Pham V.M."/>
            <person name="Lounibos L.P."/>
            <person name="Calvo E."/>
        </authorList>
    </citation>
    <scope>NUCLEOTIDE SEQUENCE</scope>
    <source>
        <tissue evidence="1">Salivary glands</tissue>
    </source>
</reference>
<dbReference type="InterPro" id="IPR016024">
    <property type="entry name" value="ARM-type_fold"/>
</dbReference>
<proteinExistence type="evidence at transcript level"/>
<accession>U5EG72</accession>
<protein>
    <recommendedName>
        <fullName evidence="2">Armadillo repeat-containing protein 7</fullName>
    </recommendedName>
</protein>
<name>U5EG72_9DIPT</name>
<dbReference type="PANTHER" id="PTHR46263">
    <property type="entry name" value="ARMADILLO REPEAT-CONTAINING PROTEIN 7"/>
    <property type="match status" value="1"/>
</dbReference>
<dbReference type="InterPro" id="IPR042462">
    <property type="entry name" value="ARMC7"/>
</dbReference>
<sequence>INREEYIQHLADEYYETTNLEAQIQVTANLANFAYDPLNYQYLKKAKVYDLFLELLDGTDQHLQLNGLAGISNLCLDNSVSEYIIQVQGIEQISKHLNNKNNSEIVITAITCLIFLTTPERRYLIYTEDIKQKVQKLQEIFQSDKRIQNLITIFLQNDFT</sequence>
<evidence type="ECO:0008006" key="2">
    <source>
        <dbReference type="Google" id="ProtNLM"/>
    </source>
</evidence>
<feature type="non-terminal residue" evidence="1">
    <location>
        <position position="1"/>
    </location>
</feature>
<evidence type="ECO:0000313" key="1">
    <source>
        <dbReference type="EMBL" id="JAB56304.1"/>
    </source>
</evidence>
<organism evidence="1">
    <name type="scientific">Corethrella appendiculata</name>
    <dbReference type="NCBI Taxonomy" id="1370023"/>
    <lineage>
        <taxon>Eukaryota</taxon>
        <taxon>Metazoa</taxon>
        <taxon>Ecdysozoa</taxon>
        <taxon>Arthropoda</taxon>
        <taxon>Hexapoda</taxon>
        <taxon>Insecta</taxon>
        <taxon>Pterygota</taxon>
        <taxon>Neoptera</taxon>
        <taxon>Endopterygota</taxon>
        <taxon>Diptera</taxon>
        <taxon>Nematocera</taxon>
        <taxon>Culicoidea</taxon>
        <taxon>Chaoboridae</taxon>
        <taxon>Corethrella</taxon>
    </lineage>
</organism>
<dbReference type="InterPro" id="IPR011989">
    <property type="entry name" value="ARM-like"/>
</dbReference>
<dbReference type="AlphaFoldDB" id="U5EG72"/>
<dbReference type="PANTHER" id="PTHR46263:SF1">
    <property type="entry name" value="ARMADILLO REPEAT-CONTAINING PROTEIN 7"/>
    <property type="match status" value="1"/>
</dbReference>
<dbReference type="EMBL" id="GANO01003567">
    <property type="protein sequence ID" value="JAB56304.1"/>
    <property type="molecule type" value="mRNA"/>
</dbReference>